<protein>
    <recommendedName>
        <fullName evidence="1">F-box domain-containing protein</fullName>
    </recommendedName>
</protein>
<dbReference type="SUPFAM" id="SSF81383">
    <property type="entry name" value="F-box domain"/>
    <property type="match status" value="1"/>
</dbReference>
<name>A0A5C7HRX0_9ROSI</name>
<dbReference type="AlphaFoldDB" id="A0A5C7HRX0"/>
<evidence type="ECO:0000313" key="2">
    <source>
        <dbReference type="EMBL" id="TXG59565.1"/>
    </source>
</evidence>
<dbReference type="InterPro" id="IPR055294">
    <property type="entry name" value="FBL60-like"/>
</dbReference>
<proteinExistence type="predicted"/>
<dbReference type="PANTHER" id="PTHR31293">
    <property type="entry name" value="RNI-LIKE SUPERFAMILY PROTEIN"/>
    <property type="match status" value="1"/>
</dbReference>
<dbReference type="Proteomes" id="UP000323000">
    <property type="component" value="Chromosome 6"/>
</dbReference>
<organism evidence="2 3">
    <name type="scientific">Acer yangbiense</name>
    <dbReference type="NCBI Taxonomy" id="1000413"/>
    <lineage>
        <taxon>Eukaryota</taxon>
        <taxon>Viridiplantae</taxon>
        <taxon>Streptophyta</taxon>
        <taxon>Embryophyta</taxon>
        <taxon>Tracheophyta</taxon>
        <taxon>Spermatophyta</taxon>
        <taxon>Magnoliopsida</taxon>
        <taxon>eudicotyledons</taxon>
        <taxon>Gunneridae</taxon>
        <taxon>Pentapetalae</taxon>
        <taxon>rosids</taxon>
        <taxon>malvids</taxon>
        <taxon>Sapindales</taxon>
        <taxon>Sapindaceae</taxon>
        <taxon>Hippocastanoideae</taxon>
        <taxon>Acereae</taxon>
        <taxon>Acer</taxon>
    </lineage>
</organism>
<dbReference type="PANTHER" id="PTHR31293:SF12">
    <property type="entry name" value="RNI-LIKE SUPERFAMILY PROTEIN"/>
    <property type="match status" value="1"/>
</dbReference>
<dbReference type="InterPro" id="IPR036047">
    <property type="entry name" value="F-box-like_dom_sf"/>
</dbReference>
<sequence>MERPCKKVKISDEIQRSDRLSNLPDPIIHHILSLMNTKCAVRTCVLSKNRSYHWTNIHTLSFCRHSFTNTLVFCDFISNVLHRINHLKLLKLKLDCWNTTTRHKITSLVFEYAISHGFEELDTDMVDTTFPQILFQYQTLKTLKTTRGGNRSLEKLQTAHANLEQKVDGVSQDIRRILEVLGSTNENLRDCEARARARPDREA</sequence>
<evidence type="ECO:0000313" key="3">
    <source>
        <dbReference type="Proteomes" id="UP000323000"/>
    </source>
</evidence>
<comment type="caution">
    <text evidence="2">The sequence shown here is derived from an EMBL/GenBank/DDBJ whole genome shotgun (WGS) entry which is preliminary data.</text>
</comment>
<accession>A0A5C7HRX0</accession>
<dbReference type="InterPro" id="IPR001810">
    <property type="entry name" value="F-box_dom"/>
</dbReference>
<dbReference type="OrthoDB" id="1848700at2759"/>
<gene>
    <name evidence="2" type="ORF">EZV62_014138</name>
</gene>
<reference evidence="3" key="1">
    <citation type="journal article" date="2019" name="Gigascience">
        <title>De novo genome assembly of the endangered Acer yangbiense, a plant species with extremely small populations endemic to Yunnan Province, China.</title>
        <authorList>
            <person name="Yang J."/>
            <person name="Wariss H.M."/>
            <person name="Tao L."/>
            <person name="Zhang R."/>
            <person name="Yun Q."/>
            <person name="Hollingsworth P."/>
            <person name="Dao Z."/>
            <person name="Luo G."/>
            <person name="Guo H."/>
            <person name="Ma Y."/>
            <person name="Sun W."/>
        </authorList>
    </citation>
    <scope>NUCLEOTIDE SEQUENCE [LARGE SCALE GENOMIC DNA]</scope>
    <source>
        <strain evidence="3">cv. Malutang</strain>
    </source>
</reference>
<feature type="domain" description="F-box" evidence="1">
    <location>
        <begin position="20"/>
        <end position="49"/>
    </location>
</feature>
<dbReference type="EMBL" id="VAHF01000006">
    <property type="protein sequence ID" value="TXG59565.1"/>
    <property type="molecule type" value="Genomic_DNA"/>
</dbReference>
<keyword evidence="3" id="KW-1185">Reference proteome</keyword>
<dbReference type="Pfam" id="PF00646">
    <property type="entry name" value="F-box"/>
    <property type="match status" value="1"/>
</dbReference>
<evidence type="ECO:0000259" key="1">
    <source>
        <dbReference type="Pfam" id="PF00646"/>
    </source>
</evidence>